<evidence type="ECO:0000256" key="3">
    <source>
        <dbReference type="ARBA" id="ARBA00023163"/>
    </source>
</evidence>
<reference evidence="5 6" key="1">
    <citation type="submission" date="2021-03" db="EMBL/GenBank/DDBJ databases">
        <title>Genomic Encyclopedia of Type Strains, Phase IV (KMG-IV): sequencing the most valuable type-strain genomes for metagenomic binning, comparative biology and taxonomic classification.</title>
        <authorList>
            <person name="Goeker M."/>
        </authorList>
    </citation>
    <scope>NUCLEOTIDE SEQUENCE [LARGE SCALE GENOMIC DNA]</scope>
    <source>
        <strain evidence="5 6">DSM 26048</strain>
    </source>
</reference>
<dbReference type="SMART" id="SM00342">
    <property type="entry name" value="HTH_ARAC"/>
    <property type="match status" value="1"/>
</dbReference>
<dbReference type="InterPro" id="IPR003313">
    <property type="entry name" value="AraC-bd"/>
</dbReference>
<dbReference type="EMBL" id="JAGGLB010000006">
    <property type="protein sequence ID" value="MBP1990711.1"/>
    <property type="molecule type" value="Genomic_DNA"/>
</dbReference>
<name>A0ABS4IT13_9BACL</name>
<sequence length="307" mass="35322">MSVTKVVLEAKGETYFNSALPIHVNRAKETLQLAEHTHDFVEICYVCEGKGFHVVNDQIIPVTKGDLFVIPIGTSHVFRPDSAKKNQQLIVYNCLFQMEPILEFSQAIPIDDDPDYSITDLLQENSASYLHCREQGSELAELFNKLHQEFGQRTIGYPLMRFTLLIQLLVQISRYRNKGDPSIPLTSLSSSINQALDYMKLRFNQPLTLELIAQMTGLSSRQFYRLFKQQTGQTFVQYLQNIRITKSCELLRSTDNKINEIAYLVGYHDLKFFHAMFKQRLGLTPRQYRMKEREQGAVADGSQVIVE</sequence>
<dbReference type="InterPro" id="IPR018062">
    <property type="entry name" value="HTH_AraC-typ_CS"/>
</dbReference>
<evidence type="ECO:0000256" key="2">
    <source>
        <dbReference type="ARBA" id="ARBA00023125"/>
    </source>
</evidence>
<evidence type="ECO:0000256" key="1">
    <source>
        <dbReference type="ARBA" id="ARBA00023015"/>
    </source>
</evidence>
<dbReference type="InterPro" id="IPR014710">
    <property type="entry name" value="RmlC-like_jellyroll"/>
</dbReference>
<organism evidence="5 6">
    <name type="scientific">Paenibacillus eucommiae</name>
    <dbReference type="NCBI Taxonomy" id="1355755"/>
    <lineage>
        <taxon>Bacteria</taxon>
        <taxon>Bacillati</taxon>
        <taxon>Bacillota</taxon>
        <taxon>Bacilli</taxon>
        <taxon>Bacillales</taxon>
        <taxon>Paenibacillaceae</taxon>
        <taxon>Paenibacillus</taxon>
    </lineage>
</organism>
<dbReference type="InterPro" id="IPR018060">
    <property type="entry name" value="HTH_AraC"/>
</dbReference>
<dbReference type="Pfam" id="PF12833">
    <property type="entry name" value="HTH_18"/>
    <property type="match status" value="1"/>
</dbReference>
<evidence type="ECO:0000313" key="5">
    <source>
        <dbReference type="EMBL" id="MBP1990711.1"/>
    </source>
</evidence>
<keyword evidence="1" id="KW-0805">Transcription regulation</keyword>
<dbReference type="SUPFAM" id="SSF46689">
    <property type="entry name" value="Homeodomain-like"/>
    <property type="match status" value="2"/>
</dbReference>
<protein>
    <submittedName>
        <fullName evidence="5">AraC-like DNA-binding protein/mannose-6-phosphate isomerase-like protein (Cupin superfamily)</fullName>
    </submittedName>
</protein>
<keyword evidence="2" id="KW-0238">DNA-binding</keyword>
<dbReference type="Gene3D" id="1.10.10.60">
    <property type="entry name" value="Homeodomain-like"/>
    <property type="match status" value="2"/>
</dbReference>
<dbReference type="Gene3D" id="2.60.120.10">
    <property type="entry name" value="Jelly Rolls"/>
    <property type="match status" value="1"/>
</dbReference>
<dbReference type="Proteomes" id="UP001519287">
    <property type="component" value="Unassembled WGS sequence"/>
</dbReference>
<proteinExistence type="predicted"/>
<dbReference type="PANTHER" id="PTHR43280">
    <property type="entry name" value="ARAC-FAMILY TRANSCRIPTIONAL REGULATOR"/>
    <property type="match status" value="1"/>
</dbReference>
<dbReference type="PROSITE" id="PS01124">
    <property type="entry name" value="HTH_ARAC_FAMILY_2"/>
    <property type="match status" value="1"/>
</dbReference>
<keyword evidence="6" id="KW-1185">Reference proteome</keyword>
<feature type="domain" description="HTH araC/xylS-type" evidence="4">
    <location>
        <begin position="193"/>
        <end position="291"/>
    </location>
</feature>
<accession>A0ABS4IT13</accession>
<dbReference type="InterPro" id="IPR020449">
    <property type="entry name" value="Tscrpt_reg_AraC-type_HTH"/>
</dbReference>
<keyword evidence="3" id="KW-0804">Transcription</keyword>
<dbReference type="InterPro" id="IPR009057">
    <property type="entry name" value="Homeodomain-like_sf"/>
</dbReference>
<dbReference type="PROSITE" id="PS00041">
    <property type="entry name" value="HTH_ARAC_FAMILY_1"/>
    <property type="match status" value="1"/>
</dbReference>
<evidence type="ECO:0000259" key="4">
    <source>
        <dbReference type="PROSITE" id="PS01124"/>
    </source>
</evidence>
<gene>
    <name evidence="5" type="ORF">J2Z66_002317</name>
</gene>
<dbReference type="PANTHER" id="PTHR43280:SF30">
    <property type="entry name" value="MMSAB OPERON REGULATORY PROTEIN"/>
    <property type="match status" value="1"/>
</dbReference>
<dbReference type="SUPFAM" id="SSF51215">
    <property type="entry name" value="Regulatory protein AraC"/>
    <property type="match status" value="1"/>
</dbReference>
<dbReference type="PRINTS" id="PR00032">
    <property type="entry name" value="HTHARAC"/>
</dbReference>
<dbReference type="RefSeq" id="WP_209971479.1">
    <property type="nucleotide sequence ID" value="NZ_JAGGLB010000006.1"/>
</dbReference>
<dbReference type="Pfam" id="PF02311">
    <property type="entry name" value="AraC_binding"/>
    <property type="match status" value="1"/>
</dbReference>
<dbReference type="InterPro" id="IPR037923">
    <property type="entry name" value="HTH-like"/>
</dbReference>
<comment type="caution">
    <text evidence="5">The sequence shown here is derived from an EMBL/GenBank/DDBJ whole genome shotgun (WGS) entry which is preliminary data.</text>
</comment>
<evidence type="ECO:0000313" key="6">
    <source>
        <dbReference type="Proteomes" id="UP001519287"/>
    </source>
</evidence>